<sequence>MFSLYSSTAPNTGPYHLLKSILIMKIHQLILRIPHPIAVDPLVRRFKLSGLNR</sequence>
<protein>
    <submittedName>
        <fullName evidence="1">Uncharacterized protein</fullName>
    </submittedName>
</protein>
<evidence type="ECO:0000313" key="2">
    <source>
        <dbReference type="Proteomes" id="UP000254227"/>
    </source>
</evidence>
<dbReference type="EMBL" id="UFRV01000006">
    <property type="protein sequence ID" value="SUT98797.1"/>
    <property type="molecule type" value="Genomic_DNA"/>
</dbReference>
<dbReference type="AlphaFoldDB" id="A0A380U9I7"/>
<accession>A0A380U9I7</accession>
<dbReference type="Proteomes" id="UP000254227">
    <property type="component" value="Unassembled WGS sequence"/>
</dbReference>
<organism evidence="1 2">
    <name type="scientific">Acinetobacter johnsonii</name>
    <dbReference type="NCBI Taxonomy" id="40214"/>
    <lineage>
        <taxon>Bacteria</taxon>
        <taxon>Pseudomonadati</taxon>
        <taxon>Pseudomonadota</taxon>
        <taxon>Gammaproteobacteria</taxon>
        <taxon>Moraxellales</taxon>
        <taxon>Moraxellaceae</taxon>
        <taxon>Acinetobacter</taxon>
    </lineage>
</organism>
<gene>
    <name evidence="1" type="ORF">NCTC10308_02989</name>
</gene>
<name>A0A380U9I7_ACIJO</name>
<proteinExistence type="predicted"/>
<evidence type="ECO:0000313" key="1">
    <source>
        <dbReference type="EMBL" id="SUT98797.1"/>
    </source>
</evidence>
<reference evidence="1 2" key="1">
    <citation type="submission" date="2018-06" db="EMBL/GenBank/DDBJ databases">
        <authorList>
            <consortium name="Pathogen Informatics"/>
            <person name="Doyle S."/>
        </authorList>
    </citation>
    <scope>NUCLEOTIDE SEQUENCE [LARGE SCALE GENOMIC DNA]</scope>
    <source>
        <strain evidence="1 2">NCTC10308</strain>
    </source>
</reference>